<evidence type="ECO:0000256" key="1">
    <source>
        <dbReference type="ARBA" id="ARBA00023125"/>
    </source>
</evidence>
<dbReference type="PROSITE" id="PS00552">
    <property type="entry name" value="HTH_MERR_1"/>
    <property type="match status" value="1"/>
</dbReference>
<keyword evidence="4" id="KW-1185">Reference proteome</keyword>
<dbReference type="OrthoDB" id="9802944at2"/>
<dbReference type="InterPro" id="IPR009061">
    <property type="entry name" value="DNA-bd_dom_put_sf"/>
</dbReference>
<dbReference type="PANTHER" id="PTHR30204:SF98">
    <property type="entry name" value="HTH-TYPE TRANSCRIPTIONAL REGULATOR ADHR"/>
    <property type="match status" value="1"/>
</dbReference>
<gene>
    <name evidence="3" type="ORF">EOI86_21725</name>
</gene>
<protein>
    <submittedName>
        <fullName evidence="3">MerR family transcriptional regulator</fullName>
    </submittedName>
</protein>
<dbReference type="PROSITE" id="PS50937">
    <property type="entry name" value="HTH_MERR_2"/>
    <property type="match status" value="1"/>
</dbReference>
<dbReference type="PANTHER" id="PTHR30204">
    <property type="entry name" value="REDOX-CYCLING DRUG-SENSING TRANSCRIPTIONAL ACTIVATOR SOXR"/>
    <property type="match status" value="1"/>
</dbReference>
<dbReference type="SMART" id="SM00422">
    <property type="entry name" value="HTH_MERR"/>
    <property type="match status" value="1"/>
</dbReference>
<evidence type="ECO:0000313" key="4">
    <source>
        <dbReference type="Proteomes" id="UP000287447"/>
    </source>
</evidence>
<dbReference type="RefSeq" id="WP_127767797.1">
    <property type="nucleotide sequence ID" value="NZ_SADE01000004.1"/>
</dbReference>
<dbReference type="PRINTS" id="PR00040">
    <property type="entry name" value="HTHMERR"/>
</dbReference>
<sequence length="116" mass="13488">MRISDVAAACGLSADTIRYYEKSGLIPTVGRGADGHRRFSKENVDWLTLLYWLRETGMSMVQMRRFCSLAQEGDKTKPERRRILVDHAAELDRRRAQLDRCEAVLQVKIRSYDKRQ</sequence>
<keyword evidence="1" id="KW-0238">DNA-binding</keyword>
<dbReference type="SUPFAM" id="SSF46955">
    <property type="entry name" value="Putative DNA-binding domain"/>
    <property type="match status" value="1"/>
</dbReference>
<dbReference type="Proteomes" id="UP000287447">
    <property type="component" value="Unassembled WGS sequence"/>
</dbReference>
<evidence type="ECO:0000259" key="2">
    <source>
        <dbReference type="PROSITE" id="PS50937"/>
    </source>
</evidence>
<reference evidence="4" key="1">
    <citation type="submission" date="2019-01" db="EMBL/GenBank/DDBJ databases">
        <title>Gri0909 isolated from a small marine red alga.</title>
        <authorList>
            <person name="Kim J."/>
            <person name="Jeong S.E."/>
            <person name="Jeon C.O."/>
        </authorList>
    </citation>
    <scope>NUCLEOTIDE SEQUENCE [LARGE SCALE GENOMIC DNA]</scope>
    <source>
        <strain evidence="4">Gri0909</strain>
    </source>
</reference>
<dbReference type="CDD" id="cd01109">
    <property type="entry name" value="HTH_YyaN"/>
    <property type="match status" value="1"/>
</dbReference>
<dbReference type="GO" id="GO:0003677">
    <property type="term" value="F:DNA binding"/>
    <property type="evidence" value="ECO:0007669"/>
    <property type="project" value="UniProtKB-KW"/>
</dbReference>
<comment type="caution">
    <text evidence="3">The sequence shown here is derived from an EMBL/GenBank/DDBJ whole genome shotgun (WGS) entry which is preliminary data.</text>
</comment>
<dbReference type="AlphaFoldDB" id="A0A3S3UL28"/>
<dbReference type="InterPro" id="IPR047057">
    <property type="entry name" value="MerR_fam"/>
</dbReference>
<dbReference type="EMBL" id="SADE01000004">
    <property type="protein sequence ID" value="RVU33767.1"/>
    <property type="molecule type" value="Genomic_DNA"/>
</dbReference>
<proteinExistence type="predicted"/>
<feature type="domain" description="HTH merR-type" evidence="2">
    <location>
        <begin position="1"/>
        <end position="69"/>
    </location>
</feature>
<accession>A0A3S3UL28</accession>
<dbReference type="Gene3D" id="1.10.1660.10">
    <property type="match status" value="1"/>
</dbReference>
<dbReference type="Pfam" id="PF13411">
    <property type="entry name" value="MerR_1"/>
    <property type="match status" value="1"/>
</dbReference>
<dbReference type="InterPro" id="IPR000551">
    <property type="entry name" value="MerR-type_HTH_dom"/>
</dbReference>
<dbReference type="GO" id="GO:0003700">
    <property type="term" value="F:DNA-binding transcription factor activity"/>
    <property type="evidence" value="ECO:0007669"/>
    <property type="project" value="InterPro"/>
</dbReference>
<name>A0A3S3UL28_9PROT</name>
<evidence type="ECO:0000313" key="3">
    <source>
        <dbReference type="EMBL" id="RVU33767.1"/>
    </source>
</evidence>
<organism evidence="3 4">
    <name type="scientific">Hwanghaeella grinnelliae</name>
    <dbReference type="NCBI Taxonomy" id="2500179"/>
    <lineage>
        <taxon>Bacteria</taxon>
        <taxon>Pseudomonadati</taxon>
        <taxon>Pseudomonadota</taxon>
        <taxon>Alphaproteobacteria</taxon>
        <taxon>Rhodospirillales</taxon>
        <taxon>Rhodospirillaceae</taxon>
        <taxon>Hwanghaeella</taxon>
    </lineage>
</organism>